<gene>
    <name evidence="2" type="ORF">EVA99_01255</name>
</gene>
<keyword evidence="1" id="KW-0472">Membrane</keyword>
<dbReference type="EMBL" id="SHBL01000005">
    <property type="protein sequence ID" value="RZO24600.1"/>
    <property type="molecule type" value="Genomic_DNA"/>
</dbReference>
<comment type="caution">
    <text evidence="2">The sequence shown here is derived from an EMBL/GenBank/DDBJ whole genome shotgun (WGS) entry which is preliminary data.</text>
</comment>
<organism evidence="2 3">
    <name type="scientific">SAR86 cluster bacterium</name>
    <dbReference type="NCBI Taxonomy" id="2030880"/>
    <lineage>
        <taxon>Bacteria</taxon>
        <taxon>Pseudomonadati</taxon>
        <taxon>Pseudomonadota</taxon>
        <taxon>Gammaproteobacteria</taxon>
        <taxon>SAR86 cluster</taxon>
    </lineage>
</organism>
<evidence type="ECO:0000313" key="2">
    <source>
        <dbReference type="EMBL" id="RZO24600.1"/>
    </source>
</evidence>
<dbReference type="AlphaFoldDB" id="A0A520MTP6"/>
<keyword evidence="1" id="KW-1133">Transmembrane helix</keyword>
<dbReference type="Proteomes" id="UP000320146">
    <property type="component" value="Unassembled WGS sequence"/>
</dbReference>
<evidence type="ECO:0000313" key="3">
    <source>
        <dbReference type="Proteomes" id="UP000320146"/>
    </source>
</evidence>
<keyword evidence="1" id="KW-0812">Transmembrane</keyword>
<evidence type="ECO:0000256" key="1">
    <source>
        <dbReference type="SAM" id="Phobius"/>
    </source>
</evidence>
<proteinExistence type="predicted"/>
<sequence>MKFFNFNFSALKSFLEKLTEVLLLVISVSLLMGVLFGPDTAFVGSVYQNFATILSNIGENGIIALVSVAIIFAVLKK</sequence>
<protein>
    <submittedName>
        <fullName evidence="2">Uncharacterized protein</fullName>
    </submittedName>
</protein>
<accession>A0A520MTP6</accession>
<feature type="transmembrane region" description="Helical" evidence="1">
    <location>
        <begin position="21"/>
        <end position="37"/>
    </location>
</feature>
<feature type="transmembrane region" description="Helical" evidence="1">
    <location>
        <begin position="57"/>
        <end position="75"/>
    </location>
</feature>
<name>A0A520MTP6_9GAMM</name>
<reference evidence="2 3" key="1">
    <citation type="submission" date="2019-02" db="EMBL/GenBank/DDBJ databases">
        <title>Prokaryotic population dynamics and viral predation in marine succession experiment using metagenomics: the confinement effect.</title>
        <authorList>
            <person name="Haro-Moreno J.M."/>
            <person name="Rodriguez-Valera F."/>
            <person name="Lopez-Perez M."/>
        </authorList>
    </citation>
    <scope>NUCLEOTIDE SEQUENCE [LARGE SCALE GENOMIC DNA]</scope>
    <source>
        <strain evidence="2">MED-G166</strain>
    </source>
</reference>